<dbReference type="PRINTS" id="PR00719">
    <property type="entry name" value="LMWPTPASE"/>
</dbReference>
<dbReference type="InterPro" id="IPR050438">
    <property type="entry name" value="LMW_PTPase"/>
</dbReference>
<dbReference type="Gene3D" id="3.40.50.2300">
    <property type="match status" value="1"/>
</dbReference>
<dbReference type="InterPro" id="IPR023485">
    <property type="entry name" value="Ptyr_pPase"/>
</dbReference>
<name>A0AAJ5NC66_9BURK</name>
<dbReference type="PANTHER" id="PTHR11717">
    <property type="entry name" value="LOW MOLECULAR WEIGHT PROTEIN TYROSINE PHOSPHATASE"/>
    <property type="match status" value="1"/>
</dbReference>
<keyword evidence="4" id="KW-0904">Protein phosphatase</keyword>
<feature type="domain" description="Phosphotyrosine protein phosphatase I" evidence="8">
    <location>
        <begin position="3"/>
        <end position="140"/>
    </location>
</feature>
<protein>
    <recommendedName>
        <fullName evidence="2">protein-tyrosine-phosphatase</fullName>
        <ecNumber evidence="2">3.1.3.48</ecNumber>
    </recommendedName>
</protein>
<evidence type="ECO:0000259" key="8">
    <source>
        <dbReference type="SMART" id="SM00226"/>
    </source>
</evidence>
<feature type="chain" id="PRO_5042515672" description="protein-tyrosine-phosphatase" evidence="7">
    <location>
        <begin position="22"/>
        <end position="163"/>
    </location>
</feature>
<dbReference type="PANTHER" id="PTHR11717:SF31">
    <property type="entry name" value="LOW MOLECULAR WEIGHT PROTEIN-TYROSINE-PHOSPHATASE ETP-RELATED"/>
    <property type="match status" value="1"/>
</dbReference>
<sequence>MMKRILVVCTGNVCRSPAAQALLARALPGCTVESAGIAAIGGMAIDPVMNDLLTARGFDWATHRARRTDDGICRWADLIFVMETMHRHVIERTYPTARGRVYRLAERYQTDVPDPYRRSRHVYEYAMRLIEHGVADWSARIATFEQNRPRRPGAGADMPDHLQ</sequence>
<evidence type="ECO:0000313" key="10">
    <source>
        <dbReference type="Proteomes" id="UP000268684"/>
    </source>
</evidence>
<organism evidence="9 10">
    <name type="scientific">Burkholderia stabilis</name>
    <dbReference type="NCBI Taxonomy" id="95485"/>
    <lineage>
        <taxon>Bacteria</taxon>
        <taxon>Pseudomonadati</taxon>
        <taxon>Pseudomonadota</taxon>
        <taxon>Betaproteobacteria</taxon>
        <taxon>Burkholderiales</taxon>
        <taxon>Burkholderiaceae</taxon>
        <taxon>Burkholderia</taxon>
        <taxon>Burkholderia cepacia complex</taxon>
    </lineage>
</organism>
<evidence type="ECO:0000256" key="7">
    <source>
        <dbReference type="SAM" id="SignalP"/>
    </source>
</evidence>
<dbReference type="GO" id="GO:0004725">
    <property type="term" value="F:protein tyrosine phosphatase activity"/>
    <property type="evidence" value="ECO:0007669"/>
    <property type="project" value="UniProtKB-EC"/>
</dbReference>
<dbReference type="InterPro" id="IPR017867">
    <property type="entry name" value="Tyr_phospatase_low_mol_wt"/>
</dbReference>
<evidence type="ECO:0000256" key="3">
    <source>
        <dbReference type="ARBA" id="ARBA00022801"/>
    </source>
</evidence>
<dbReference type="EC" id="3.1.3.48" evidence="2"/>
<feature type="active site" description="Proton donor" evidence="6">
    <location>
        <position position="114"/>
    </location>
</feature>
<evidence type="ECO:0000256" key="4">
    <source>
        <dbReference type="ARBA" id="ARBA00022912"/>
    </source>
</evidence>
<keyword evidence="10" id="KW-1185">Reference proteome</keyword>
<accession>A0AAJ5NC66</accession>
<dbReference type="InterPro" id="IPR036196">
    <property type="entry name" value="Ptyr_pPase_sf"/>
</dbReference>
<reference evidence="9 10" key="1">
    <citation type="submission" date="2017-11" db="EMBL/GenBank/DDBJ databases">
        <authorList>
            <person name="Seth-Smith MB H."/>
        </authorList>
    </citation>
    <scope>NUCLEOTIDE SEQUENCE [LARGE SCALE GENOMIC DNA]</scope>
    <source>
        <strain evidence="9">E</strain>
    </source>
</reference>
<feature type="active site" evidence="6">
    <location>
        <position position="15"/>
    </location>
</feature>
<evidence type="ECO:0000313" key="9">
    <source>
        <dbReference type="EMBL" id="VBB15702.1"/>
    </source>
</evidence>
<feature type="active site" description="Nucleophile" evidence="6">
    <location>
        <position position="9"/>
    </location>
</feature>
<comment type="catalytic activity">
    <reaction evidence="5">
        <text>O-phospho-L-tyrosyl-[protein] + H2O = L-tyrosyl-[protein] + phosphate</text>
        <dbReference type="Rhea" id="RHEA:10684"/>
        <dbReference type="Rhea" id="RHEA-COMP:10136"/>
        <dbReference type="Rhea" id="RHEA-COMP:20101"/>
        <dbReference type="ChEBI" id="CHEBI:15377"/>
        <dbReference type="ChEBI" id="CHEBI:43474"/>
        <dbReference type="ChEBI" id="CHEBI:46858"/>
        <dbReference type="ChEBI" id="CHEBI:61978"/>
        <dbReference type="EC" id="3.1.3.48"/>
    </reaction>
</comment>
<evidence type="ECO:0000256" key="1">
    <source>
        <dbReference type="ARBA" id="ARBA00011063"/>
    </source>
</evidence>
<keyword evidence="3" id="KW-0378">Hydrolase</keyword>
<dbReference type="SUPFAM" id="SSF52788">
    <property type="entry name" value="Phosphotyrosine protein phosphatases I"/>
    <property type="match status" value="1"/>
</dbReference>
<gene>
    <name evidence="9" type="primary">ptp_2</name>
    <name evidence="9" type="ORF">BSTAB16_5899</name>
</gene>
<dbReference type="Proteomes" id="UP000268684">
    <property type="component" value="Chromosome II"/>
</dbReference>
<dbReference type="SMART" id="SM00226">
    <property type="entry name" value="LMWPc"/>
    <property type="match status" value="1"/>
</dbReference>
<dbReference type="AlphaFoldDB" id="A0AAJ5NC66"/>
<evidence type="ECO:0000256" key="5">
    <source>
        <dbReference type="ARBA" id="ARBA00051722"/>
    </source>
</evidence>
<proteinExistence type="inferred from homology"/>
<evidence type="ECO:0000256" key="2">
    <source>
        <dbReference type="ARBA" id="ARBA00013064"/>
    </source>
</evidence>
<dbReference type="EMBL" id="LR025743">
    <property type="protein sequence ID" value="VBB15702.1"/>
    <property type="molecule type" value="Genomic_DNA"/>
</dbReference>
<comment type="similarity">
    <text evidence="1">Belongs to the low molecular weight phosphotyrosine protein phosphatase family.</text>
</comment>
<evidence type="ECO:0000256" key="6">
    <source>
        <dbReference type="PIRSR" id="PIRSR617867-1"/>
    </source>
</evidence>
<dbReference type="Pfam" id="PF01451">
    <property type="entry name" value="LMWPc"/>
    <property type="match status" value="1"/>
</dbReference>
<keyword evidence="7" id="KW-0732">Signal</keyword>
<feature type="signal peptide" evidence="7">
    <location>
        <begin position="1"/>
        <end position="21"/>
    </location>
</feature>